<sequence>TSTVATGTAPLVVTSTTPVANLSIGGNAATATTTISFTGSISGDVTGTQSATTIATGAVNSAKIADGTIVDADISTTASISLSKLSNSGASSGQIIKYNGTNWAASNNSVSAITTISTTTTLTSVMDTILCDNWSSAFTITLPTASSNTGKILVIRKIDESTNVLTITPAINLTKSGASTYSTLSSLNYPKTLRIQSDGTNWWLID</sequence>
<evidence type="ECO:0000313" key="2">
    <source>
        <dbReference type="Proteomes" id="UP000248840"/>
    </source>
</evidence>
<protein>
    <submittedName>
        <fullName evidence="1">Uncharacterized protein</fullName>
    </submittedName>
</protein>
<comment type="caution">
    <text evidence="1">The sequence shown here is derived from an EMBL/GenBank/DDBJ whole genome shotgun (WGS) entry which is preliminary data.</text>
</comment>
<gene>
    <name evidence="1" type="ORF">CLV55_1019</name>
</gene>
<organism evidence="1 2">
    <name type="scientific">Flavobacterium aciduliphilum</name>
    <dbReference type="NCBI Taxonomy" id="1101402"/>
    <lineage>
        <taxon>Bacteria</taxon>
        <taxon>Pseudomonadati</taxon>
        <taxon>Bacteroidota</taxon>
        <taxon>Flavobacteriia</taxon>
        <taxon>Flavobacteriales</taxon>
        <taxon>Flavobacteriaceae</taxon>
        <taxon>Flavobacterium</taxon>
    </lineage>
</organism>
<feature type="non-terminal residue" evidence="1">
    <location>
        <position position="1"/>
    </location>
</feature>
<dbReference type="EMBL" id="QLSZ01000001">
    <property type="protein sequence ID" value="RAR75314.1"/>
    <property type="molecule type" value="Genomic_DNA"/>
</dbReference>
<proteinExistence type="predicted"/>
<accession>A0A328YPN0</accession>
<name>A0A328YPN0_9FLAO</name>
<evidence type="ECO:0000313" key="1">
    <source>
        <dbReference type="EMBL" id="RAR75314.1"/>
    </source>
</evidence>
<dbReference type="Proteomes" id="UP000248840">
    <property type="component" value="Unassembled WGS sequence"/>
</dbReference>
<reference evidence="1 2" key="1">
    <citation type="submission" date="2018-06" db="EMBL/GenBank/DDBJ databases">
        <title>Genomic Encyclopedia of Archaeal and Bacterial Type Strains, Phase II (KMG-II): from individual species to whole genera.</title>
        <authorList>
            <person name="Goeker M."/>
        </authorList>
    </citation>
    <scope>NUCLEOTIDE SEQUENCE [LARGE SCALE GENOMIC DNA]</scope>
    <source>
        <strain evidence="1 2">DSM 25663</strain>
    </source>
</reference>
<keyword evidence="2" id="KW-1185">Reference proteome</keyword>
<dbReference type="AlphaFoldDB" id="A0A328YPN0"/>